<proteinExistence type="inferred from homology"/>
<name>A0A0B8N3B3_TALPI</name>
<dbReference type="InterPro" id="IPR051468">
    <property type="entry name" value="Fungal_SecMetab_SDRs"/>
</dbReference>
<keyword evidence="6" id="KW-1185">Reference proteome</keyword>
<dbReference type="InterPro" id="IPR036291">
    <property type="entry name" value="NAD(P)-bd_dom_sf"/>
</dbReference>
<protein>
    <submittedName>
        <fullName evidence="5">Short-chain dehydrogenase</fullName>
    </submittedName>
</protein>
<keyword evidence="2" id="KW-0521">NADP</keyword>
<dbReference type="PRINTS" id="PR00081">
    <property type="entry name" value="GDHRDH"/>
</dbReference>
<evidence type="ECO:0000256" key="4">
    <source>
        <dbReference type="SAM" id="Phobius"/>
    </source>
</evidence>
<sequence>MERLKNADKIFCLDDNASDILFHDVLSALDELYQWRLKWNLLHGGATAVAEEHPGHAVTENDTRLLPAPTSVKRFGNLQSAAELCLFNAIVLILLRIGIGFGTLQALSLHSPSDHFILGCRNKEDGNQALKRLRELAVQSKIDVMEVDVTRDDSLIAFAKAVETTYGRLDVLINNAAVAFTQTSFSEMRSTYNRTFDVNVTSVAMTIDLFLPLLRQSPRGHIINVSSTRGSLGLSSSGKLPPTVTIAYCASKTALNMLTVEYGKDPANESVIIQAVSPGYCKTAFNNYRGTKDPLDGAKVIVHLLHSGTSDFGNGFWQMEDGDASPVRVPW</sequence>
<dbReference type="PANTHER" id="PTHR43544:SF32">
    <property type="entry name" value="CHAIN DEHYDROGENASE, PUTATIVE (AFU_ORTHOLOGUE AFUA_5G01530)-RELATED"/>
    <property type="match status" value="1"/>
</dbReference>
<dbReference type="SUPFAM" id="SSF51735">
    <property type="entry name" value="NAD(P)-binding Rossmann-fold domains"/>
    <property type="match status" value="1"/>
</dbReference>
<evidence type="ECO:0000256" key="1">
    <source>
        <dbReference type="ARBA" id="ARBA00006484"/>
    </source>
</evidence>
<dbReference type="PANTHER" id="PTHR43544">
    <property type="entry name" value="SHORT-CHAIN DEHYDROGENASE/REDUCTASE"/>
    <property type="match status" value="1"/>
</dbReference>
<evidence type="ECO:0000256" key="2">
    <source>
        <dbReference type="ARBA" id="ARBA00022857"/>
    </source>
</evidence>
<dbReference type="GO" id="GO:0016491">
    <property type="term" value="F:oxidoreductase activity"/>
    <property type="evidence" value="ECO:0007669"/>
    <property type="project" value="TreeGrafter"/>
</dbReference>
<dbReference type="InterPro" id="IPR002347">
    <property type="entry name" value="SDR_fam"/>
</dbReference>
<dbReference type="Pfam" id="PF00106">
    <property type="entry name" value="adh_short"/>
    <property type="match status" value="1"/>
</dbReference>
<organism evidence="5 6">
    <name type="scientific">Talaromyces pinophilus</name>
    <name type="common">Penicillium pinophilum</name>
    <dbReference type="NCBI Taxonomy" id="128442"/>
    <lineage>
        <taxon>Eukaryota</taxon>
        <taxon>Fungi</taxon>
        <taxon>Dikarya</taxon>
        <taxon>Ascomycota</taxon>
        <taxon>Pezizomycotina</taxon>
        <taxon>Eurotiomycetes</taxon>
        <taxon>Eurotiomycetidae</taxon>
        <taxon>Eurotiales</taxon>
        <taxon>Trichocomaceae</taxon>
        <taxon>Talaromyces</taxon>
        <taxon>Talaromyces sect. Talaromyces</taxon>
    </lineage>
</organism>
<keyword evidence="4" id="KW-1133">Transmembrane helix</keyword>
<comment type="similarity">
    <text evidence="1 3">Belongs to the short-chain dehydrogenases/reductases (SDR) family.</text>
</comment>
<gene>
    <name evidence="5" type="ORF">TCE0_004f00179</name>
</gene>
<keyword evidence="4" id="KW-0472">Membrane</keyword>
<reference evidence="6" key="1">
    <citation type="journal article" date="2015" name="Genome Announc.">
        <title>Draft genome sequence of Talaromyces cellulolyticus strain Y-94, a source of lignocellulosic biomass-degrading enzymes.</title>
        <authorList>
            <person name="Fujii T."/>
            <person name="Koike H."/>
            <person name="Sawayama S."/>
            <person name="Yano S."/>
            <person name="Inoue H."/>
        </authorList>
    </citation>
    <scope>NUCLEOTIDE SEQUENCE [LARGE SCALE GENOMIC DNA]</scope>
    <source>
        <strain evidence="6">Y-94</strain>
    </source>
</reference>
<dbReference type="InterPro" id="IPR020904">
    <property type="entry name" value="Sc_DH/Rdtase_CS"/>
</dbReference>
<accession>A0A0B8N3B3</accession>
<evidence type="ECO:0000313" key="6">
    <source>
        <dbReference type="Proteomes" id="UP000053095"/>
    </source>
</evidence>
<dbReference type="PRINTS" id="PR00080">
    <property type="entry name" value="SDRFAMILY"/>
</dbReference>
<evidence type="ECO:0000256" key="3">
    <source>
        <dbReference type="RuleBase" id="RU000363"/>
    </source>
</evidence>
<evidence type="ECO:0000313" key="5">
    <source>
        <dbReference type="EMBL" id="GAM33346.1"/>
    </source>
</evidence>
<dbReference type="GO" id="GO:0005737">
    <property type="term" value="C:cytoplasm"/>
    <property type="evidence" value="ECO:0007669"/>
    <property type="project" value="TreeGrafter"/>
</dbReference>
<dbReference type="PROSITE" id="PS00061">
    <property type="entry name" value="ADH_SHORT"/>
    <property type="match status" value="1"/>
</dbReference>
<dbReference type="Gene3D" id="3.40.50.720">
    <property type="entry name" value="NAD(P)-binding Rossmann-like Domain"/>
    <property type="match status" value="1"/>
</dbReference>
<feature type="transmembrane region" description="Helical" evidence="4">
    <location>
        <begin position="84"/>
        <end position="104"/>
    </location>
</feature>
<dbReference type="GO" id="GO:0019748">
    <property type="term" value="P:secondary metabolic process"/>
    <property type="evidence" value="ECO:0007669"/>
    <property type="project" value="TreeGrafter"/>
</dbReference>
<dbReference type="EMBL" id="DF933800">
    <property type="protein sequence ID" value="GAM33346.1"/>
    <property type="molecule type" value="Genomic_DNA"/>
</dbReference>
<keyword evidence="4" id="KW-0812">Transmembrane</keyword>
<dbReference type="AlphaFoldDB" id="A0A0B8N3B3"/>
<dbReference type="Proteomes" id="UP000053095">
    <property type="component" value="Unassembled WGS sequence"/>
</dbReference>